<dbReference type="EMBL" id="SJKD01000015">
    <property type="protein sequence ID" value="TCC37405.1"/>
    <property type="molecule type" value="Genomic_DNA"/>
</dbReference>
<name>A0A4R0J7N6_9ACTN</name>
<keyword evidence="10" id="KW-0032">Aminotransferase</keyword>
<evidence type="ECO:0000256" key="9">
    <source>
        <dbReference type="RuleBase" id="RU362118"/>
    </source>
</evidence>
<keyword evidence="3 8" id="KW-0663">Pyridoxal phosphate</keyword>
<evidence type="ECO:0000256" key="1">
    <source>
        <dbReference type="ARBA" id="ARBA00001933"/>
    </source>
</evidence>
<dbReference type="GO" id="GO:0004123">
    <property type="term" value="F:cystathionine gamma-lyase activity"/>
    <property type="evidence" value="ECO:0007669"/>
    <property type="project" value="TreeGrafter"/>
</dbReference>
<dbReference type="InterPro" id="IPR015421">
    <property type="entry name" value="PyrdxlP-dep_Trfase_major"/>
</dbReference>
<evidence type="ECO:0000256" key="5">
    <source>
        <dbReference type="ARBA" id="ARBA00047199"/>
    </source>
</evidence>
<comment type="catalytic activity">
    <reaction evidence="7">
        <text>L-methionine + H2O = methanethiol + 2-oxobutanoate + NH4(+)</text>
        <dbReference type="Rhea" id="RHEA:23800"/>
        <dbReference type="ChEBI" id="CHEBI:15377"/>
        <dbReference type="ChEBI" id="CHEBI:16007"/>
        <dbReference type="ChEBI" id="CHEBI:16763"/>
        <dbReference type="ChEBI" id="CHEBI:28938"/>
        <dbReference type="ChEBI" id="CHEBI:57844"/>
        <dbReference type="EC" id="4.4.1.11"/>
    </reaction>
    <physiologicalReaction direction="left-to-right" evidence="7">
        <dbReference type="Rhea" id="RHEA:23801"/>
    </physiologicalReaction>
</comment>
<dbReference type="GO" id="GO:0019346">
    <property type="term" value="P:transsulfuration"/>
    <property type="evidence" value="ECO:0007669"/>
    <property type="project" value="InterPro"/>
</dbReference>
<feature type="modified residue" description="N6-(pyridoxal phosphate)lysine" evidence="8">
    <location>
        <position position="201"/>
    </location>
</feature>
<evidence type="ECO:0000256" key="2">
    <source>
        <dbReference type="ARBA" id="ARBA00009077"/>
    </source>
</evidence>
<gene>
    <name evidence="10" type="ORF">E0H75_40330</name>
</gene>
<dbReference type="GO" id="GO:0018826">
    <property type="term" value="F:methionine gamma-lyase activity"/>
    <property type="evidence" value="ECO:0007669"/>
    <property type="project" value="UniProtKB-EC"/>
</dbReference>
<evidence type="ECO:0000313" key="10">
    <source>
        <dbReference type="EMBL" id="TCC37405.1"/>
    </source>
</evidence>
<dbReference type="SUPFAM" id="SSF53383">
    <property type="entry name" value="PLP-dependent transferases"/>
    <property type="match status" value="1"/>
</dbReference>
<keyword evidence="11" id="KW-1185">Reference proteome</keyword>
<organism evidence="10 11">
    <name type="scientific">Kribbella capetownensis</name>
    <dbReference type="NCBI Taxonomy" id="1572659"/>
    <lineage>
        <taxon>Bacteria</taxon>
        <taxon>Bacillati</taxon>
        <taxon>Actinomycetota</taxon>
        <taxon>Actinomycetes</taxon>
        <taxon>Propionibacteriales</taxon>
        <taxon>Kribbellaceae</taxon>
        <taxon>Kribbella</taxon>
    </lineage>
</organism>
<comment type="cofactor">
    <cofactor evidence="1 9">
        <name>pyridoxal 5'-phosphate</name>
        <dbReference type="ChEBI" id="CHEBI:597326"/>
    </cofactor>
</comment>
<dbReference type="GO" id="GO:0047982">
    <property type="term" value="F:homocysteine desulfhydrase activity"/>
    <property type="evidence" value="ECO:0007669"/>
    <property type="project" value="UniProtKB-EC"/>
</dbReference>
<dbReference type="PANTHER" id="PTHR11808:SF15">
    <property type="entry name" value="CYSTATHIONINE GAMMA-LYASE"/>
    <property type="match status" value="1"/>
</dbReference>
<evidence type="ECO:0000256" key="3">
    <source>
        <dbReference type="ARBA" id="ARBA00022898"/>
    </source>
</evidence>
<proteinExistence type="inferred from homology"/>
<evidence type="ECO:0000256" key="7">
    <source>
        <dbReference type="ARBA" id="ARBA00052699"/>
    </source>
</evidence>
<dbReference type="OrthoDB" id="9780685at2"/>
<dbReference type="GO" id="GO:0005737">
    <property type="term" value="C:cytoplasm"/>
    <property type="evidence" value="ECO:0007669"/>
    <property type="project" value="TreeGrafter"/>
</dbReference>
<evidence type="ECO:0000256" key="6">
    <source>
        <dbReference type="ARBA" id="ARBA00048780"/>
    </source>
</evidence>
<accession>A0A4R0J7N6</accession>
<dbReference type="Gene3D" id="3.90.1150.10">
    <property type="entry name" value="Aspartate Aminotransferase, domain 1"/>
    <property type="match status" value="1"/>
</dbReference>
<evidence type="ECO:0000256" key="8">
    <source>
        <dbReference type="PIRSR" id="PIRSR001434-2"/>
    </source>
</evidence>
<dbReference type="CDD" id="cd00614">
    <property type="entry name" value="CGS_like"/>
    <property type="match status" value="1"/>
</dbReference>
<dbReference type="Gene3D" id="3.40.640.10">
    <property type="entry name" value="Type I PLP-dependent aspartate aminotransferase-like (Major domain)"/>
    <property type="match status" value="1"/>
</dbReference>
<dbReference type="InterPro" id="IPR015422">
    <property type="entry name" value="PyrdxlP-dep_Trfase_small"/>
</dbReference>
<dbReference type="AlphaFoldDB" id="A0A4R0J7N6"/>
<dbReference type="PIRSF" id="PIRSF001434">
    <property type="entry name" value="CGS"/>
    <property type="match status" value="1"/>
</dbReference>
<evidence type="ECO:0000313" key="11">
    <source>
        <dbReference type="Proteomes" id="UP000293342"/>
    </source>
</evidence>
<protein>
    <recommendedName>
        <fullName evidence="4">homocysteine desulfhydrase</fullName>
        <ecNumber evidence="4">4.4.1.2</ecNumber>
    </recommendedName>
    <alternativeName>
        <fullName evidence="5">Homocysteine desulfhydrase</fullName>
    </alternativeName>
</protein>
<dbReference type="Pfam" id="PF01053">
    <property type="entry name" value="Cys_Met_Meta_PP"/>
    <property type="match status" value="1"/>
</dbReference>
<reference evidence="10 11" key="1">
    <citation type="submission" date="2019-02" db="EMBL/GenBank/DDBJ databases">
        <title>Kribbella capetownensis sp. nov. and Kribbella speibonae sp. nov., isolated from soil.</title>
        <authorList>
            <person name="Curtis S.M."/>
            <person name="Norton I."/>
            <person name="Everest G.J."/>
            <person name="Meyers P.R."/>
        </authorList>
    </citation>
    <scope>NUCLEOTIDE SEQUENCE [LARGE SCALE GENOMIC DNA]</scope>
    <source>
        <strain evidence="10 11">YM53</strain>
    </source>
</reference>
<dbReference type="GO" id="GO:0019343">
    <property type="term" value="P:cysteine biosynthetic process via cystathionine"/>
    <property type="evidence" value="ECO:0007669"/>
    <property type="project" value="TreeGrafter"/>
</dbReference>
<dbReference type="InterPro" id="IPR000277">
    <property type="entry name" value="Cys/Met-Metab_PyrdxlP-dep_enz"/>
</dbReference>
<keyword evidence="10" id="KW-0808">Transferase</keyword>
<dbReference type="Proteomes" id="UP000293342">
    <property type="component" value="Unassembled WGS sequence"/>
</dbReference>
<dbReference type="GO" id="GO:0003962">
    <property type="term" value="F:cystathionine gamma-synthase activity"/>
    <property type="evidence" value="ECO:0007669"/>
    <property type="project" value="TreeGrafter"/>
</dbReference>
<comment type="caution">
    <text evidence="10">The sequence shown here is derived from an EMBL/GenBank/DDBJ whole genome shotgun (WGS) entry which is preliminary data.</text>
</comment>
<evidence type="ECO:0000256" key="4">
    <source>
        <dbReference type="ARBA" id="ARBA00047175"/>
    </source>
</evidence>
<dbReference type="PANTHER" id="PTHR11808">
    <property type="entry name" value="TRANS-SULFURATION ENZYME FAMILY MEMBER"/>
    <property type="match status" value="1"/>
</dbReference>
<comment type="similarity">
    <text evidence="2 9">Belongs to the trans-sulfuration enzymes family.</text>
</comment>
<comment type="catalytic activity">
    <reaction evidence="6">
        <text>L-homocysteine + H2O = 2-oxobutanoate + hydrogen sulfide + NH4(+) + H(+)</text>
        <dbReference type="Rhea" id="RHEA:14501"/>
        <dbReference type="ChEBI" id="CHEBI:15377"/>
        <dbReference type="ChEBI" id="CHEBI:15378"/>
        <dbReference type="ChEBI" id="CHEBI:16763"/>
        <dbReference type="ChEBI" id="CHEBI:28938"/>
        <dbReference type="ChEBI" id="CHEBI:29919"/>
        <dbReference type="ChEBI" id="CHEBI:58199"/>
        <dbReference type="EC" id="4.4.1.2"/>
    </reaction>
    <physiologicalReaction direction="left-to-right" evidence="6">
        <dbReference type="Rhea" id="RHEA:14502"/>
    </physiologicalReaction>
</comment>
<dbReference type="GO" id="GO:0008483">
    <property type="term" value="F:transaminase activity"/>
    <property type="evidence" value="ECO:0007669"/>
    <property type="project" value="UniProtKB-KW"/>
</dbReference>
<dbReference type="GO" id="GO:0030170">
    <property type="term" value="F:pyridoxal phosphate binding"/>
    <property type="evidence" value="ECO:0007669"/>
    <property type="project" value="InterPro"/>
</dbReference>
<dbReference type="FunFam" id="3.40.640.10:FF:000046">
    <property type="entry name" value="Cystathionine gamma-lyase"/>
    <property type="match status" value="1"/>
</dbReference>
<dbReference type="InterPro" id="IPR015424">
    <property type="entry name" value="PyrdxlP-dep_Trfase"/>
</dbReference>
<dbReference type="EC" id="4.4.1.2" evidence="4"/>
<sequence length="383" mass="40789">MDLEEPHVETLVVHGGAGVDPQTGAVVEPIIMSTTFERDPDGGHSRGYFYSKAGNPNQSSLERTVATLERGAGGVAYASGSAAVLAALSIAGQGGHVLVPDDVFQGTIRLLRLSLSRWGIRFSTVDMTDSAAVRTALEPDTRLVWAEGLSNPLLKVTDIAQVAEIAHEHGALCAVDNTFVTPVFQQPVRAGADFVLHSATKYLAGHADVLAGVLVVAETSLLDQLRTLQWIEGATPSPFDCWLTARGLKTLPVRMHAHADHAAEVAAFLEQHPAIDWVRYPGRPSHPQHELAKEVMSGFGGILSFTIRGGADIATRVAARTRYFVNATSFGAPESLIQHVASAPTHGSGHLPDNVLRLSVGLEHPDDLIADLDQALDVVTQRA</sequence>